<gene>
    <name evidence="4" type="ORF">HERI1096_LOCUS21104</name>
</gene>
<feature type="domain" description="TsaA-like" evidence="3">
    <location>
        <begin position="35"/>
        <end position="173"/>
    </location>
</feature>
<dbReference type="InterPro" id="IPR040372">
    <property type="entry name" value="YaeB-like"/>
</dbReference>
<dbReference type="CDD" id="cd09281">
    <property type="entry name" value="UPF0066"/>
    <property type="match status" value="1"/>
</dbReference>
<name>A0A7S3AZV2_9EUKA</name>
<comment type="similarity">
    <text evidence="2">Belongs to the tRNA methyltransferase O family.</text>
</comment>
<sequence>MHTLGSNCLLFLGTPQPVAVRRVSRLVATSSWSNLHAIGLIESVWDQKFGTPRQGSLAPDARANLTLDLPGGLCAGHALEGIEEFSHVWLIWAFSLNKNTATNSKVRVPRLRGRRAGLFATRSPYRPNPIGLSLVKLEGVDGDTLQLSGVDLVDGTPIIDIKPYVPQYDSPLAMPGGLGESSVRIAPWLEEVQTESLEVDFSPAANRALQDQKGALLCDSEVFRRTLVQCLESDPRPLYRWRRERTACSSDYQVQIDGIAAHCRFERAADGTERVLVEQIFPAST</sequence>
<evidence type="ECO:0000256" key="2">
    <source>
        <dbReference type="ARBA" id="ARBA00033753"/>
    </source>
</evidence>
<dbReference type="PANTHER" id="PTHR12818:SF0">
    <property type="entry name" value="TRNA (ADENINE(37)-N6)-METHYLTRANSFERASE"/>
    <property type="match status" value="1"/>
</dbReference>
<keyword evidence="1" id="KW-0949">S-adenosyl-L-methionine</keyword>
<dbReference type="Pfam" id="PF01980">
    <property type="entry name" value="TrmO_N"/>
    <property type="match status" value="1"/>
</dbReference>
<dbReference type="NCBIfam" id="TIGR00104">
    <property type="entry name" value="tRNA_TsaA"/>
    <property type="match status" value="1"/>
</dbReference>
<evidence type="ECO:0000256" key="1">
    <source>
        <dbReference type="ARBA" id="ARBA00022691"/>
    </source>
</evidence>
<dbReference type="InterPro" id="IPR036413">
    <property type="entry name" value="YaeB-like_sf"/>
</dbReference>
<dbReference type="PANTHER" id="PTHR12818">
    <property type="entry name" value="TRNA (ADENINE(37)-N6)-METHYLTRANSFERASE"/>
    <property type="match status" value="1"/>
</dbReference>
<organism evidence="4">
    <name type="scientific">Haptolina ericina</name>
    <dbReference type="NCBI Taxonomy" id="156174"/>
    <lineage>
        <taxon>Eukaryota</taxon>
        <taxon>Haptista</taxon>
        <taxon>Haptophyta</taxon>
        <taxon>Prymnesiophyceae</taxon>
        <taxon>Prymnesiales</taxon>
        <taxon>Prymnesiaceae</taxon>
        <taxon>Haptolina</taxon>
    </lineage>
</organism>
<dbReference type="InterPro" id="IPR023370">
    <property type="entry name" value="TrmO-like_N"/>
</dbReference>
<accession>A0A7S3AZV2</accession>
<proteinExistence type="inferred from homology"/>
<dbReference type="SUPFAM" id="SSF118196">
    <property type="entry name" value="YaeB-like"/>
    <property type="match status" value="1"/>
</dbReference>
<dbReference type="EMBL" id="HBHX01037922">
    <property type="protein sequence ID" value="CAE0120403.1"/>
    <property type="molecule type" value="Transcribed_RNA"/>
</dbReference>
<dbReference type="PROSITE" id="PS51668">
    <property type="entry name" value="TSAA_2"/>
    <property type="match status" value="1"/>
</dbReference>
<dbReference type="Gene3D" id="2.40.30.70">
    <property type="entry name" value="YaeB-like"/>
    <property type="match status" value="1"/>
</dbReference>
<evidence type="ECO:0000313" key="4">
    <source>
        <dbReference type="EMBL" id="CAE0120403.1"/>
    </source>
</evidence>
<dbReference type="InterPro" id="IPR036414">
    <property type="entry name" value="YaeB_N_sf"/>
</dbReference>
<protein>
    <recommendedName>
        <fullName evidence="3">TsaA-like domain-containing protein</fullName>
    </recommendedName>
</protein>
<reference evidence="4" key="1">
    <citation type="submission" date="2021-01" db="EMBL/GenBank/DDBJ databases">
        <authorList>
            <person name="Corre E."/>
            <person name="Pelletier E."/>
            <person name="Niang G."/>
            <person name="Scheremetjew M."/>
            <person name="Finn R."/>
            <person name="Kale V."/>
            <person name="Holt S."/>
            <person name="Cochrane G."/>
            <person name="Meng A."/>
            <person name="Brown T."/>
            <person name="Cohen L."/>
        </authorList>
    </citation>
    <scope>NUCLEOTIDE SEQUENCE</scope>
    <source>
        <strain evidence="4">CCMP281</strain>
    </source>
</reference>
<dbReference type="AlphaFoldDB" id="A0A7S3AZV2"/>
<dbReference type="Gene3D" id="3.30.2310.10">
    <property type="entry name" value="YaeB-like"/>
    <property type="match status" value="1"/>
</dbReference>
<evidence type="ECO:0000259" key="3">
    <source>
        <dbReference type="PROSITE" id="PS51668"/>
    </source>
</evidence>